<keyword evidence="1" id="KW-0378">Hydrolase</keyword>
<dbReference type="Gene3D" id="1.10.260.130">
    <property type="match status" value="1"/>
</dbReference>
<dbReference type="Proteomes" id="UP001275084">
    <property type="component" value="Unassembled WGS sequence"/>
</dbReference>
<dbReference type="GO" id="GO:0004806">
    <property type="term" value="F:triacylglycerol lipase activity"/>
    <property type="evidence" value="ECO:0007669"/>
    <property type="project" value="InterPro"/>
</dbReference>
<evidence type="ECO:0000313" key="4">
    <source>
        <dbReference type="Proteomes" id="UP001275084"/>
    </source>
</evidence>
<dbReference type="Pfam" id="PF03583">
    <property type="entry name" value="LIP"/>
    <property type="match status" value="1"/>
</dbReference>
<name>A0AAJ0HDV2_9PEZI</name>
<evidence type="ECO:0000256" key="1">
    <source>
        <dbReference type="ARBA" id="ARBA00022801"/>
    </source>
</evidence>
<reference evidence="3" key="1">
    <citation type="journal article" date="2023" name="Mol. Phylogenet. Evol.">
        <title>Genome-scale phylogeny and comparative genomics of the fungal order Sordariales.</title>
        <authorList>
            <person name="Hensen N."/>
            <person name="Bonometti L."/>
            <person name="Westerberg I."/>
            <person name="Brannstrom I.O."/>
            <person name="Guillou S."/>
            <person name="Cros-Aarteil S."/>
            <person name="Calhoun S."/>
            <person name="Haridas S."/>
            <person name="Kuo A."/>
            <person name="Mondo S."/>
            <person name="Pangilinan J."/>
            <person name="Riley R."/>
            <person name="LaButti K."/>
            <person name="Andreopoulos B."/>
            <person name="Lipzen A."/>
            <person name="Chen C."/>
            <person name="Yan M."/>
            <person name="Daum C."/>
            <person name="Ng V."/>
            <person name="Clum A."/>
            <person name="Steindorff A."/>
            <person name="Ohm R.A."/>
            <person name="Martin F."/>
            <person name="Silar P."/>
            <person name="Natvig D.O."/>
            <person name="Lalanne C."/>
            <person name="Gautier V."/>
            <person name="Ament-Velasquez S.L."/>
            <person name="Kruys A."/>
            <person name="Hutchinson M.I."/>
            <person name="Powell A.J."/>
            <person name="Barry K."/>
            <person name="Miller A.N."/>
            <person name="Grigoriev I.V."/>
            <person name="Debuchy R."/>
            <person name="Gladieux P."/>
            <person name="Hiltunen Thoren M."/>
            <person name="Johannesson H."/>
        </authorList>
    </citation>
    <scope>NUCLEOTIDE SEQUENCE</scope>
    <source>
        <strain evidence="3">CBS 955.72</strain>
    </source>
</reference>
<dbReference type="Gene3D" id="3.40.50.1820">
    <property type="entry name" value="alpha/beta hydrolase"/>
    <property type="match status" value="1"/>
</dbReference>
<dbReference type="EMBL" id="JAUIQD010000005">
    <property type="protein sequence ID" value="KAK3348801.1"/>
    <property type="molecule type" value="Genomic_DNA"/>
</dbReference>
<keyword evidence="4" id="KW-1185">Reference proteome</keyword>
<evidence type="ECO:0000313" key="3">
    <source>
        <dbReference type="EMBL" id="KAK3348801.1"/>
    </source>
</evidence>
<dbReference type="PANTHER" id="PTHR34853:SF5">
    <property type="entry name" value="LIP-DOMAIN-CONTAINING PROTEIN-RELATED"/>
    <property type="match status" value="1"/>
</dbReference>
<feature type="chain" id="PRO_5042500774" evidence="2">
    <location>
        <begin position="22"/>
        <end position="479"/>
    </location>
</feature>
<dbReference type="GO" id="GO:0016042">
    <property type="term" value="P:lipid catabolic process"/>
    <property type="evidence" value="ECO:0007669"/>
    <property type="project" value="InterPro"/>
</dbReference>
<comment type="caution">
    <text evidence="3">The sequence shown here is derived from an EMBL/GenBank/DDBJ whole genome shotgun (WGS) entry which is preliminary data.</text>
</comment>
<organism evidence="3 4">
    <name type="scientific">Lasiosphaeria hispida</name>
    <dbReference type="NCBI Taxonomy" id="260671"/>
    <lineage>
        <taxon>Eukaryota</taxon>
        <taxon>Fungi</taxon>
        <taxon>Dikarya</taxon>
        <taxon>Ascomycota</taxon>
        <taxon>Pezizomycotina</taxon>
        <taxon>Sordariomycetes</taxon>
        <taxon>Sordariomycetidae</taxon>
        <taxon>Sordariales</taxon>
        <taxon>Lasiosphaeriaceae</taxon>
        <taxon>Lasiosphaeria</taxon>
    </lineage>
</organism>
<protein>
    <submittedName>
        <fullName evidence="3">Secretory lipase-domain-containing protein</fullName>
    </submittedName>
</protein>
<evidence type="ECO:0000256" key="2">
    <source>
        <dbReference type="SAM" id="SignalP"/>
    </source>
</evidence>
<accession>A0AAJ0HDV2</accession>
<dbReference type="PANTHER" id="PTHR34853">
    <property type="match status" value="1"/>
</dbReference>
<proteinExistence type="predicted"/>
<dbReference type="InterPro" id="IPR005152">
    <property type="entry name" value="Lipase_secreted"/>
</dbReference>
<gene>
    <name evidence="3" type="ORF">B0T25DRAFT_581883</name>
</gene>
<reference evidence="3" key="2">
    <citation type="submission" date="2023-06" db="EMBL/GenBank/DDBJ databases">
        <authorList>
            <consortium name="Lawrence Berkeley National Laboratory"/>
            <person name="Haridas S."/>
            <person name="Hensen N."/>
            <person name="Bonometti L."/>
            <person name="Westerberg I."/>
            <person name="Brannstrom I.O."/>
            <person name="Guillou S."/>
            <person name="Cros-Aarteil S."/>
            <person name="Calhoun S."/>
            <person name="Kuo A."/>
            <person name="Mondo S."/>
            <person name="Pangilinan J."/>
            <person name="Riley R."/>
            <person name="Labutti K."/>
            <person name="Andreopoulos B."/>
            <person name="Lipzen A."/>
            <person name="Chen C."/>
            <person name="Yanf M."/>
            <person name="Daum C."/>
            <person name="Ng V."/>
            <person name="Clum A."/>
            <person name="Steindorff A."/>
            <person name="Ohm R."/>
            <person name="Martin F."/>
            <person name="Silar P."/>
            <person name="Natvig D."/>
            <person name="Lalanne C."/>
            <person name="Gautier V."/>
            <person name="Ament-Velasquez S.L."/>
            <person name="Kruys A."/>
            <person name="Hutchinson M.I."/>
            <person name="Powell A.J."/>
            <person name="Barry K."/>
            <person name="Miller A.N."/>
            <person name="Grigoriev I.V."/>
            <person name="Debuchy R."/>
            <person name="Gladieux P."/>
            <person name="Thoren M.H."/>
            <person name="Johannesson H."/>
        </authorList>
    </citation>
    <scope>NUCLEOTIDE SEQUENCE</scope>
    <source>
        <strain evidence="3">CBS 955.72</strain>
    </source>
</reference>
<feature type="signal peptide" evidence="2">
    <location>
        <begin position="1"/>
        <end position="21"/>
    </location>
</feature>
<dbReference type="InterPro" id="IPR029058">
    <property type="entry name" value="AB_hydrolase_fold"/>
</dbReference>
<dbReference type="AlphaFoldDB" id="A0AAJ0HDV2"/>
<dbReference type="SUPFAM" id="SSF53474">
    <property type="entry name" value="alpha/beta-Hydrolases"/>
    <property type="match status" value="1"/>
</dbReference>
<sequence length="479" mass="51481">MRPLGDTPLLGLLLASSLVLSAPGSPRVSNLKNFPYVLGTEPPPISTSNSTNTTNPLWPWTHYLPPPSLDPWYAPPANWTSSAPGTPLKIRRHAYPTLAIRNAHDTFQVLYRSSDTHGGPSWAVTTVFIPTSHASCPQSNCSHALVSYQVPTDSASVDAAPSFLLQAREPYGEMRDLLARGWFVAVPDYEGPSASYCAGKQAGHATLDGIRAALAVAGDFGFRSAGARVGLWGYSGGAFATAFALELAGSYAPELRISGGAVGGPAPNLTTVGELMNGRDTAGLVVASVVGVTKQHPHAVEFLRGRLRDTGPFNESAFMAVVNMTGVDALEKYARQNVYDYFENGAADLWHPVVQKVIDGDAVLGRHGAPRGDVPVFFYKAVADEMSLVGETDALIQRYCEKGASLLYHRNQLGGHNDELWSGRLRALDFFSHVLEPDDGSKKMVSGINLTLPDRGCLTQNVSVPLDVLELLPDWWWTG</sequence>
<keyword evidence="2" id="KW-0732">Signal</keyword>